<reference evidence="8 9" key="1">
    <citation type="submission" date="2019-10" db="EMBL/GenBank/DDBJ databases">
        <title>Whole genome shotgun sequence of Acrocarpospora macrocephala NBRC 16266.</title>
        <authorList>
            <person name="Ichikawa N."/>
            <person name="Kimura A."/>
            <person name="Kitahashi Y."/>
            <person name="Komaki H."/>
            <person name="Oguchi A."/>
        </authorList>
    </citation>
    <scope>NUCLEOTIDE SEQUENCE [LARGE SCALE GENOMIC DNA]</scope>
    <source>
        <strain evidence="8 9">NBRC 16266</strain>
    </source>
</reference>
<keyword evidence="9" id="KW-1185">Reference proteome</keyword>
<sequence length="338" mass="36416">MNSSLTVPLDEEQRDLLKLTRRLLEEHAGEAHLRRRMNLDAAHDPDLWRRLADLGLLSLVLDERWGGAGLGDHVLAPVLHLLGEFAVPEPFLETVVSALLIQEACPEDFAATWLPRIASGNAVAALSFGPRTPVVPYAASADLLLVCGGGVTAIEAAELVVERQDAVDPLYPLYRVTGTGQQVSLDAPAVERAWTRMVAGSACLLTGVSTRLLDMTVAYVKTRHQFDRPVGSFQAVKHKLADVATGVDLSQAASFAAFRDTGAPDAQVRAAVAKAYAGEAARQADVEALQLHGGIGFTLEYGLQFWLKRAMALSAAYGTAREHRRSLAVRLLAREAAR</sequence>
<keyword evidence="3" id="KW-0285">Flavoprotein</keyword>
<comment type="similarity">
    <text evidence="2">Belongs to the acyl-CoA dehydrogenase family.</text>
</comment>
<dbReference type="Gene3D" id="1.20.140.10">
    <property type="entry name" value="Butyryl-CoA Dehydrogenase, subunit A, domain 3"/>
    <property type="match status" value="1"/>
</dbReference>
<dbReference type="InterPro" id="IPR037069">
    <property type="entry name" value="AcylCoA_DH/ox_N_sf"/>
</dbReference>
<evidence type="ECO:0000256" key="5">
    <source>
        <dbReference type="ARBA" id="ARBA00023002"/>
    </source>
</evidence>
<dbReference type="Pfam" id="PF02771">
    <property type="entry name" value="Acyl-CoA_dh_N"/>
    <property type="match status" value="1"/>
</dbReference>
<gene>
    <name evidence="8" type="ORF">Amac_038880</name>
</gene>
<dbReference type="InterPro" id="IPR013786">
    <property type="entry name" value="AcylCoA_DH/ox_N"/>
</dbReference>
<dbReference type="RefSeq" id="WP_155355741.1">
    <property type="nucleotide sequence ID" value="NZ_BAAAHL010000014.1"/>
</dbReference>
<dbReference type="SUPFAM" id="SSF56645">
    <property type="entry name" value="Acyl-CoA dehydrogenase NM domain-like"/>
    <property type="match status" value="1"/>
</dbReference>
<protein>
    <submittedName>
        <fullName evidence="8">Acyl-CoA dehydrogenase</fullName>
    </submittedName>
</protein>
<dbReference type="AlphaFoldDB" id="A0A5M3WSK3"/>
<organism evidence="8 9">
    <name type="scientific">Acrocarpospora macrocephala</name>
    <dbReference type="NCBI Taxonomy" id="150177"/>
    <lineage>
        <taxon>Bacteria</taxon>
        <taxon>Bacillati</taxon>
        <taxon>Actinomycetota</taxon>
        <taxon>Actinomycetes</taxon>
        <taxon>Streptosporangiales</taxon>
        <taxon>Streptosporangiaceae</taxon>
        <taxon>Acrocarpospora</taxon>
    </lineage>
</organism>
<evidence type="ECO:0000256" key="1">
    <source>
        <dbReference type="ARBA" id="ARBA00001974"/>
    </source>
</evidence>
<dbReference type="Gene3D" id="1.10.540.10">
    <property type="entry name" value="Acyl-CoA dehydrogenase/oxidase, N-terminal domain"/>
    <property type="match status" value="1"/>
</dbReference>
<evidence type="ECO:0000256" key="2">
    <source>
        <dbReference type="ARBA" id="ARBA00009347"/>
    </source>
</evidence>
<dbReference type="InterPro" id="IPR036250">
    <property type="entry name" value="AcylCo_DH-like_C"/>
</dbReference>
<dbReference type="InterPro" id="IPR009100">
    <property type="entry name" value="AcylCoA_DH/oxidase_NM_dom_sf"/>
</dbReference>
<evidence type="ECO:0000256" key="4">
    <source>
        <dbReference type="ARBA" id="ARBA00022827"/>
    </source>
</evidence>
<comment type="cofactor">
    <cofactor evidence="1">
        <name>FAD</name>
        <dbReference type="ChEBI" id="CHEBI:57692"/>
    </cofactor>
</comment>
<evidence type="ECO:0000259" key="7">
    <source>
        <dbReference type="Pfam" id="PF02771"/>
    </source>
</evidence>
<evidence type="ECO:0000256" key="3">
    <source>
        <dbReference type="ARBA" id="ARBA00022630"/>
    </source>
</evidence>
<dbReference type="GO" id="GO:0003995">
    <property type="term" value="F:acyl-CoA dehydrogenase activity"/>
    <property type="evidence" value="ECO:0007669"/>
    <property type="project" value="TreeGrafter"/>
</dbReference>
<feature type="domain" description="Acyl-CoA dehydrogenase/oxidase N-terminal" evidence="7">
    <location>
        <begin position="11"/>
        <end position="120"/>
    </location>
</feature>
<name>A0A5M3WSK3_9ACTN</name>
<dbReference type="Proteomes" id="UP000331127">
    <property type="component" value="Unassembled WGS sequence"/>
</dbReference>
<keyword evidence="4" id="KW-0274">FAD</keyword>
<evidence type="ECO:0000313" key="9">
    <source>
        <dbReference type="Proteomes" id="UP000331127"/>
    </source>
</evidence>
<proteinExistence type="inferred from homology"/>
<dbReference type="InterPro" id="IPR009075">
    <property type="entry name" value="AcylCo_DH/oxidase_C"/>
</dbReference>
<accession>A0A5M3WSK3</accession>
<dbReference type="Pfam" id="PF00441">
    <property type="entry name" value="Acyl-CoA_dh_1"/>
    <property type="match status" value="1"/>
</dbReference>
<dbReference type="EMBL" id="BLAE01000021">
    <property type="protein sequence ID" value="GES10291.1"/>
    <property type="molecule type" value="Genomic_DNA"/>
</dbReference>
<evidence type="ECO:0000259" key="6">
    <source>
        <dbReference type="Pfam" id="PF00441"/>
    </source>
</evidence>
<dbReference type="SUPFAM" id="SSF47203">
    <property type="entry name" value="Acyl-CoA dehydrogenase C-terminal domain-like"/>
    <property type="match status" value="1"/>
</dbReference>
<keyword evidence="5" id="KW-0560">Oxidoreductase</keyword>
<dbReference type="GO" id="GO:0050660">
    <property type="term" value="F:flavin adenine dinucleotide binding"/>
    <property type="evidence" value="ECO:0007669"/>
    <property type="project" value="InterPro"/>
</dbReference>
<comment type="caution">
    <text evidence="8">The sequence shown here is derived from an EMBL/GenBank/DDBJ whole genome shotgun (WGS) entry which is preliminary data.</text>
</comment>
<feature type="domain" description="Acyl-CoA dehydrogenase/oxidase C-terminal" evidence="6">
    <location>
        <begin position="201"/>
        <end position="331"/>
    </location>
</feature>
<dbReference type="OrthoDB" id="4607453at2"/>
<evidence type="ECO:0000313" key="8">
    <source>
        <dbReference type="EMBL" id="GES10291.1"/>
    </source>
</evidence>
<dbReference type="PANTHER" id="PTHR43884">
    <property type="entry name" value="ACYL-COA DEHYDROGENASE"/>
    <property type="match status" value="1"/>
</dbReference>
<dbReference type="PANTHER" id="PTHR43884:SF20">
    <property type="entry name" value="ACYL-COA DEHYDROGENASE FADE28"/>
    <property type="match status" value="1"/>
</dbReference>